<evidence type="ECO:0000256" key="3">
    <source>
        <dbReference type="ARBA" id="ARBA00022737"/>
    </source>
</evidence>
<sequence length="543" mass="58820">MLNPVDHSPASRRDQFKAAAVGNVAGERRRKQAIIIGKERRDAVVRAKRMRRADDNDEGMMYDEPFSDKIINEETVRAVQELKFLFSSSSKDSSQKKIEALRKLRRLLSCSSNPPVASAVEAGVVPILVKCLEFGSSDEQLVEAAWSLTNIASGDSELTLAILPALPLLIAHLGERSAAPVAEQCAWAVGNVAGEGEQARDLLSSQGALLPLAKLLLLNKPMLVKTAAWALSNIIKGPSSKAAVELFKVDGLSEAIIRHLTKGDEELVVEIAWVVVYITSLAESQTKLLIKSGLLPPLVAWLSSSESLSLLTPVLRSVGNLVAGDNSNTDALLDAAKDLPGGLFGCLVRCLGSEHRTLQKEAAWTVSNIVAGSLQHKQLVFGSRVVPTLLHLLATSTFDVRKEAAFALGNLSVMPAGESQLPQPIMEHLSMLVERGCLPGFINLVKSPDLEASRLGLQFLELVLRGLPNGQGSKLVEKEEGLAALEVLEYHDNDDLRSMANELIDKYYGEDYGLEEEYGPGIAEVVRGGEEYPSWRKGWVVNS</sequence>
<evidence type="ECO:0000256" key="5">
    <source>
        <dbReference type="PIRNR" id="PIRNR005673"/>
    </source>
</evidence>
<evidence type="ECO:0000256" key="4">
    <source>
        <dbReference type="ARBA" id="ARBA00022927"/>
    </source>
</evidence>
<dbReference type="PIRSF" id="PIRSF005673">
    <property type="entry name" value="Importin_alpha"/>
    <property type="match status" value="1"/>
</dbReference>
<accession>A0A8T2UFJ8</accession>
<evidence type="ECO:0000256" key="2">
    <source>
        <dbReference type="ARBA" id="ARBA00022448"/>
    </source>
</evidence>
<dbReference type="AlphaFoldDB" id="A0A8T2UFJ8"/>
<dbReference type="InterPro" id="IPR011989">
    <property type="entry name" value="ARM-like"/>
</dbReference>
<dbReference type="SUPFAM" id="SSF48371">
    <property type="entry name" value="ARM repeat"/>
    <property type="match status" value="1"/>
</dbReference>
<keyword evidence="3" id="KW-0677">Repeat</keyword>
<organism evidence="7 8">
    <name type="scientific">Ceratopteris richardii</name>
    <name type="common">Triangle waterfern</name>
    <dbReference type="NCBI Taxonomy" id="49495"/>
    <lineage>
        <taxon>Eukaryota</taxon>
        <taxon>Viridiplantae</taxon>
        <taxon>Streptophyta</taxon>
        <taxon>Embryophyta</taxon>
        <taxon>Tracheophyta</taxon>
        <taxon>Polypodiopsida</taxon>
        <taxon>Polypodiidae</taxon>
        <taxon>Polypodiales</taxon>
        <taxon>Pteridineae</taxon>
        <taxon>Pteridaceae</taxon>
        <taxon>Parkerioideae</taxon>
        <taxon>Ceratopteris</taxon>
    </lineage>
</organism>
<dbReference type="InterPro" id="IPR000225">
    <property type="entry name" value="Armadillo"/>
</dbReference>
<protein>
    <recommendedName>
        <fullName evidence="5">Importin subunit alpha</fullName>
    </recommendedName>
</protein>
<dbReference type="PANTHER" id="PTHR23316">
    <property type="entry name" value="IMPORTIN ALPHA"/>
    <property type="match status" value="1"/>
</dbReference>
<dbReference type="SMART" id="SM00185">
    <property type="entry name" value="ARM"/>
    <property type="match status" value="7"/>
</dbReference>
<dbReference type="OrthoDB" id="29145at2759"/>
<comment type="similarity">
    <text evidence="1 5">Belongs to the importin alpha family.</text>
</comment>
<dbReference type="GO" id="GO:0061608">
    <property type="term" value="F:nuclear import signal receptor activity"/>
    <property type="evidence" value="ECO:0007669"/>
    <property type="project" value="InterPro"/>
</dbReference>
<dbReference type="Proteomes" id="UP000825935">
    <property type="component" value="Chromosome 7"/>
</dbReference>
<name>A0A8T2UFJ8_CERRI</name>
<dbReference type="InterPro" id="IPR024931">
    <property type="entry name" value="Importin_alpha"/>
</dbReference>
<evidence type="ECO:0000313" key="7">
    <source>
        <dbReference type="EMBL" id="KAH7432285.1"/>
    </source>
</evidence>
<dbReference type="Pfam" id="PF00514">
    <property type="entry name" value="Arm"/>
    <property type="match status" value="4"/>
</dbReference>
<feature type="repeat" description="ARM" evidence="6">
    <location>
        <begin position="384"/>
        <end position="412"/>
    </location>
</feature>
<comment type="caution">
    <text evidence="7">The sequence shown here is derived from an EMBL/GenBank/DDBJ whole genome shotgun (WGS) entry which is preliminary data.</text>
</comment>
<proteinExistence type="inferred from homology"/>
<evidence type="ECO:0000256" key="1">
    <source>
        <dbReference type="ARBA" id="ARBA00010394"/>
    </source>
</evidence>
<dbReference type="OMA" id="QMRNMAN"/>
<dbReference type="PROSITE" id="PS50176">
    <property type="entry name" value="ARM_REPEAT"/>
    <property type="match status" value="1"/>
</dbReference>
<keyword evidence="8" id="KW-1185">Reference proteome</keyword>
<evidence type="ECO:0000313" key="8">
    <source>
        <dbReference type="Proteomes" id="UP000825935"/>
    </source>
</evidence>
<dbReference type="Gene3D" id="1.25.10.10">
    <property type="entry name" value="Leucine-rich Repeat Variant"/>
    <property type="match status" value="1"/>
</dbReference>
<dbReference type="GO" id="GO:0005737">
    <property type="term" value="C:cytoplasm"/>
    <property type="evidence" value="ECO:0007669"/>
    <property type="project" value="InterPro"/>
</dbReference>
<dbReference type="GO" id="GO:0006606">
    <property type="term" value="P:protein import into nucleus"/>
    <property type="evidence" value="ECO:0007669"/>
    <property type="project" value="InterPro"/>
</dbReference>
<keyword evidence="4 5" id="KW-0653">Protein transport</keyword>
<evidence type="ECO:0000256" key="6">
    <source>
        <dbReference type="PROSITE-ProRule" id="PRU00259"/>
    </source>
</evidence>
<gene>
    <name evidence="7" type="ORF">KP509_07G016500</name>
</gene>
<keyword evidence="2 5" id="KW-0813">Transport</keyword>
<dbReference type="EMBL" id="CM035412">
    <property type="protein sequence ID" value="KAH7432285.1"/>
    <property type="molecule type" value="Genomic_DNA"/>
</dbReference>
<dbReference type="FunFam" id="1.25.10.10:FF:000222">
    <property type="entry name" value="Importin subunit alpha"/>
    <property type="match status" value="1"/>
</dbReference>
<reference evidence="7" key="1">
    <citation type="submission" date="2021-08" db="EMBL/GenBank/DDBJ databases">
        <title>WGS assembly of Ceratopteris richardii.</title>
        <authorList>
            <person name="Marchant D.B."/>
            <person name="Chen G."/>
            <person name="Jenkins J."/>
            <person name="Shu S."/>
            <person name="Leebens-Mack J."/>
            <person name="Grimwood J."/>
            <person name="Schmutz J."/>
            <person name="Soltis P."/>
            <person name="Soltis D."/>
            <person name="Chen Z.-H."/>
        </authorList>
    </citation>
    <scope>NUCLEOTIDE SEQUENCE</scope>
    <source>
        <strain evidence="7">Whitten #5841</strain>
        <tissue evidence="7">Leaf</tissue>
    </source>
</reference>
<dbReference type="InterPro" id="IPR016024">
    <property type="entry name" value="ARM-type_fold"/>
</dbReference>